<evidence type="ECO:0000313" key="2">
    <source>
        <dbReference type="EMBL" id="KAF2016698.1"/>
    </source>
</evidence>
<evidence type="ECO:0000313" key="3">
    <source>
        <dbReference type="Proteomes" id="UP000799778"/>
    </source>
</evidence>
<keyword evidence="3" id="KW-1185">Reference proteome</keyword>
<organism evidence="2 3">
    <name type="scientific">Aaosphaeria arxii CBS 175.79</name>
    <dbReference type="NCBI Taxonomy" id="1450172"/>
    <lineage>
        <taxon>Eukaryota</taxon>
        <taxon>Fungi</taxon>
        <taxon>Dikarya</taxon>
        <taxon>Ascomycota</taxon>
        <taxon>Pezizomycotina</taxon>
        <taxon>Dothideomycetes</taxon>
        <taxon>Pleosporomycetidae</taxon>
        <taxon>Pleosporales</taxon>
        <taxon>Pleosporales incertae sedis</taxon>
        <taxon>Aaosphaeria</taxon>
    </lineage>
</organism>
<protein>
    <submittedName>
        <fullName evidence="2">Uncharacterized protein</fullName>
    </submittedName>
</protein>
<feature type="region of interest" description="Disordered" evidence="1">
    <location>
        <begin position="1"/>
        <end position="104"/>
    </location>
</feature>
<feature type="compositionally biased region" description="Low complexity" evidence="1">
    <location>
        <begin position="53"/>
        <end position="91"/>
    </location>
</feature>
<sequence>MTTAVAAPPVPAPHAPPSVDGVGSSRTYATIAPSTSSPRAAVTPNSKSTSRLAAAPPASAPASASAPSAIAENASPTSSSDSSAQHQQLQQRPDGKRSPLSYVF</sequence>
<gene>
    <name evidence="2" type="ORF">BU24DRAFT_462824</name>
</gene>
<dbReference type="RefSeq" id="XP_033385037.1">
    <property type="nucleotide sequence ID" value="XM_033532051.1"/>
</dbReference>
<accession>A0A6A5XTQ9</accession>
<feature type="compositionally biased region" description="Polar residues" evidence="1">
    <location>
        <begin position="24"/>
        <end position="51"/>
    </location>
</feature>
<evidence type="ECO:0000256" key="1">
    <source>
        <dbReference type="SAM" id="MobiDB-lite"/>
    </source>
</evidence>
<reference evidence="2" key="1">
    <citation type="journal article" date="2020" name="Stud. Mycol.">
        <title>101 Dothideomycetes genomes: a test case for predicting lifestyles and emergence of pathogens.</title>
        <authorList>
            <person name="Haridas S."/>
            <person name="Albert R."/>
            <person name="Binder M."/>
            <person name="Bloem J."/>
            <person name="Labutti K."/>
            <person name="Salamov A."/>
            <person name="Andreopoulos B."/>
            <person name="Baker S."/>
            <person name="Barry K."/>
            <person name="Bills G."/>
            <person name="Bluhm B."/>
            <person name="Cannon C."/>
            <person name="Castanera R."/>
            <person name="Culley D."/>
            <person name="Daum C."/>
            <person name="Ezra D."/>
            <person name="Gonzalez J."/>
            <person name="Henrissat B."/>
            <person name="Kuo A."/>
            <person name="Liang C."/>
            <person name="Lipzen A."/>
            <person name="Lutzoni F."/>
            <person name="Magnuson J."/>
            <person name="Mondo S."/>
            <person name="Nolan M."/>
            <person name="Ohm R."/>
            <person name="Pangilinan J."/>
            <person name="Park H.-J."/>
            <person name="Ramirez L."/>
            <person name="Alfaro M."/>
            <person name="Sun H."/>
            <person name="Tritt A."/>
            <person name="Yoshinaga Y."/>
            <person name="Zwiers L.-H."/>
            <person name="Turgeon B."/>
            <person name="Goodwin S."/>
            <person name="Spatafora J."/>
            <person name="Crous P."/>
            <person name="Grigoriev I."/>
        </authorList>
    </citation>
    <scope>NUCLEOTIDE SEQUENCE</scope>
    <source>
        <strain evidence="2">CBS 175.79</strain>
    </source>
</reference>
<proteinExistence type="predicted"/>
<name>A0A6A5XTQ9_9PLEO</name>
<dbReference type="GeneID" id="54289448"/>
<dbReference type="EMBL" id="ML978069">
    <property type="protein sequence ID" value="KAF2016698.1"/>
    <property type="molecule type" value="Genomic_DNA"/>
</dbReference>
<dbReference type="Proteomes" id="UP000799778">
    <property type="component" value="Unassembled WGS sequence"/>
</dbReference>
<dbReference type="AlphaFoldDB" id="A0A6A5XTQ9"/>